<organism evidence="3">
    <name type="scientific">Desertifilum tharense IPPAS B-1220</name>
    <dbReference type="NCBI Taxonomy" id="1781255"/>
    <lineage>
        <taxon>Bacteria</taxon>
        <taxon>Bacillati</taxon>
        <taxon>Cyanobacteriota</taxon>
        <taxon>Cyanophyceae</taxon>
        <taxon>Desertifilales</taxon>
        <taxon>Desertifilaceae</taxon>
        <taxon>Desertifilum</taxon>
    </lineage>
</organism>
<dbReference type="RefSeq" id="WP_069967528.1">
    <property type="nucleotide sequence ID" value="NZ_CM124774.1"/>
</dbReference>
<dbReference type="EMBL" id="MJGC01000059">
    <property type="protein sequence ID" value="OEJ74904.1"/>
    <property type="molecule type" value="Genomic_DNA"/>
</dbReference>
<evidence type="ECO:0000313" key="3">
    <source>
        <dbReference type="EMBL" id="OEJ74904.1"/>
    </source>
</evidence>
<dbReference type="InterPro" id="IPR051465">
    <property type="entry name" value="Cell_Envelope_Struct_Comp"/>
</dbReference>
<keyword evidence="1" id="KW-0732">Signal</keyword>
<dbReference type="PROSITE" id="PS51272">
    <property type="entry name" value="SLH"/>
    <property type="match status" value="2"/>
</dbReference>
<accession>A0A1E5QJZ0</accession>
<reference evidence="3" key="1">
    <citation type="submission" date="2016-09" db="EMBL/GenBank/DDBJ databases">
        <title>Draft genome of thermotolerant cyanobacterium Desertifilum sp. strain IPPAS B-1220.</title>
        <authorList>
            <person name="Sinetova M.A."/>
            <person name="Bolakhan K."/>
            <person name="Zayadan B.K."/>
            <person name="Mironov K.S."/>
            <person name="Ustinova V."/>
            <person name="Kupriyanova E.V."/>
            <person name="Sidorov R.A."/>
            <person name="Skrypnik A.N."/>
            <person name="Gogoleva N.E."/>
            <person name="Gogolev Y.V."/>
            <person name="Los D.A."/>
        </authorList>
    </citation>
    <scope>NUCLEOTIDE SEQUENCE [LARGE SCALE GENOMIC DNA]</scope>
    <source>
        <strain evidence="3">IPPAS B-1220</strain>
    </source>
</reference>
<evidence type="ECO:0000259" key="2">
    <source>
        <dbReference type="PROSITE" id="PS51272"/>
    </source>
</evidence>
<proteinExistence type="predicted"/>
<name>A0A1E5QJZ0_9CYAN</name>
<feature type="domain" description="SLH" evidence="2">
    <location>
        <begin position="36"/>
        <end position="100"/>
    </location>
</feature>
<dbReference type="AlphaFoldDB" id="A0A1E5QJZ0"/>
<dbReference type="InterPro" id="IPR001119">
    <property type="entry name" value="SLH_dom"/>
</dbReference>
<dbReference type="OrthoDB" id="468251at2"/>
<comment type="caution">
    <text evidence="3">The sequence shown here is derived from an EMBL/GenBank/DDBJ whole genome shotgun (WGS) entry which is preliminary data.</text>
</comment>
<dbReference type="STRING" id="1781255.BH720_12440"/>
<dbReference type="Pfam" id="PF00395">
    <property type="entry name" value="SLH"/>
    <property type="match status" value="1"/>
</dbReference>
<gene>
    <name evidence="3" type="ORF">BH720_12440</name>
</gene>
<feature type="domain" description="SLH" evidence="2">
    <location>
        <begin position="107"/>
        <end position="171"/>
    </location>
</feature>
<feature type="signal peptide" evidence="1">
    <location>
        <begin position="1"/>
        <end position="25"/>
    </location>
</feature>
<sequence>MLSRFLSSAIVVVAPALVYTMPATVARESVPAPVTSIGQVKDVSRNDPYYEALRSLIEQYQLNLTYADGTFRGNQALTRADFVVYLHQVLENLEVLPLSNAHSLPAATAQARDIQPTDFYYEALQELVENYGLTFNLIQGEFRPRRAITKGEATRYLYQVFGYPEGSMNNVLSLRRGEFVIELYQALRRLERPSEVTESNVPNSGF</sequence>
<feature type="chain" id="PRO_5009184353" description="SLH domain-containing protein" evidence="1">
    <location>
        <begin position="26"/>
        <end position="206"/>
    </location>
</feature>
<evidence type="ECO:0000256" key="1">
    <source>
        <dbReference type="SAM" id="SignalP"/>
    </source>
</evidence>
<dbReference type="PANTHER" id="PTHR43308:SF1">
    <property type="entry name" value="OUTER MEMBRANE PROTEIN ALPHA"/>
    <property type="match status" value="1"/>
</dbReference>
<protein>
    <recommendedName>
        <fullName evidence="2">SLH domain-containing protein</fullName>
    </recommendedName>
</protein>
<dbReference type="PANTHER" id="PTHR43308">
    <property type="entry name" value="OUTER MEMBRANE PROTEIN ALPHA-RELATED"/>
    <property type="match status" value="1"/>
</dbReference>